<dbReference type="GO" id="GO:0005044">
    <property type="term" value="F:scavenger receptor activity"/>
    <property type="evidence" value="ECO:0007669"/>
    <property type="project" value="TreeGrafter"/>
</dbReference>
<feature type="compositionally biased region" description="Polar residues" evidence="13">
    <location>
        <begin position="1"/>
        <end position="20"/>
    </location>
</feature>
<evidence type="ECO:0000256" key="5">
    <source>
        <dbReference type="ARBA" id="ARBA00022692"/>
    </source>
</evidence>
<feature type="compositionally biased region" description="Polar residues" evidence="13">
    <location>
        <begin position="131"/>
        <end position="144"/>
    </location>
</feature>
<protein>
    <recommendedName>
        <fullName evidence="11">Scavenger receptor class B member 1</fullName>
    </recommendedName>
    <alternativeName>
        <fullName evidence="12">SR-BI</fullName>
    </alternativeName>
</protein>
<dbReference type="GO" id="GO:0005737">
    <property type="term" value="C:cytoplasm"/>
    <property type="evidence" value="ECO:0007669"/>
    <property type="project" value="TreeGrafter"/>
</dbReference>
<feature type="region of interest" description="Disordered" evidence="13">
    <location>
        <begin position="563"/>
        <end position="624"/>
    </location>
</feature>
<keyword evidence="16" id="KW-1185">Reference proteome</keyword>
<feature type="transmembrane region" description="Helical" evidence="14">
    <location>
        <begin position="257"/>
        <end position="277"/>
    </location>
</feature>
<dbReference type="EMBL" id="BMAT01010843">
    <property type="protein sequence ID" value="GFR61611.1"/>
    <property type="molecule type" value="Genomic_DNA"/>
</dbReference>
<sequence length="789" mass="87245">MSSPGSDGSQTNSFEDAENGNSKDGKTEAQADQEKPAEQGDAQGEIGSAGAGITLSEDDILFLTKGGSSKSDDTQAKPAETPNPLPLLPPPPRVTRNTDDQGIGASSAEGQREPSSVARPRPSPTRRVSTGQVSPTSPEATAQSHRGRSRSFYEDKSPNISPTKEAASPPKTGSGASRHDQREPEPIMAVGVASVDIDTASLANTGDTQNLGIDPARDADVSWANTICCWLCRRYQICRRCCDCARCPKVYSPARTVFAITALIVAVAVLCVTHFVVSPYVDHRIKDALVLRPGMDNWKHPRANIVADVYLFNISNPEQFMDNGQIPVLTEVGPYSFSVGVEKINISWNDNGTVSYREHYTFTFDESTSSGSQDDQITTANFPLLILDDYMGPSSVLLNRLLSKRASRLVESHTIRELIWGYHSSVFQEIKEMANWAPFRYFHLAEEIPTTMAALPKDNSSVSRMFNVYTGADNFSRLNDIYSWDYNRKLPYWTTEEANEIKGTDGSIFKPFMNEKSQVTFFFAQLFRSFQLEFKQTRKQNGLHTLRYIIPDSQFFNSTIPSEATAARNPSPTRSSKPDVRSTTKPSFRQIFSDHEDGQKGGRSEIDKVPGVGSNGRIGKTKGHKSGYCVPECVPNGVYSIEPCTDAPLYISLPHFLGADPFYLSQVTGLRPQEDKHRPLFDIDSLTGVVVSTSRRYQLNVRVNAGRNGDTFLPVLWVDMRAKIDDETVSHLKLASHAKLGITIAIFFTMGLIAMLFIVTLCLIIYSCCVGTERSRYRPLMSRADRLLL</sequence>
<name>A0AAV4EMZ2_9GAST</name>
<evidence type="ECO:0000256" key="14">
    <source>
        <dbReference type="SAM" id="Phobius"/>
    </source>
</evidence>
<evidence type="ECO:0000256" key="13">
    <source>
        <dbReference type="SAM" id="MobiDB-lite"/>
    </source>
</evidence>
<keyword evidence="8" id="KW-1015">Disulfide bond</keyword>
<evidence type="ECO:0000256" key="6">
    <source>
        <dbReference type="ARBA" id="ARBA00022989"/>
    </source>
</evidence>
<feature type="compositionally biased region" description="Polar residues" evidence="13">
    <location>
        <begin position="563"/>
        <end position="575"/>
    </location>
</feature>
<dbReference type="Proteomes" id="UP000762676">
    <property type="component" value="Unassembled WGS sequence"/>
</dbReference>
<evidence type="ECO:0000256" key="11">
    <source>
        <dbReference type="ARBA" id="ARBA00040821"/>
    </source>
</evidence>
<comment type="subcellular location">
    <subcellularLocation>
        <location evidence="2">Cell membrane</location>
        <topology evidence="2">Multi-pass membrane protein</topology>
    </subcellularLocation>
    <subcellularLocation>
        <location evidence="1">Membrane</location>
        <location evidence="1">Caveola</location>
        <topology evidence="1">Multi-pass membrane protein</topology>
    </subcellularLocation>
</comment>
<feature type="compositionally biased region" description="Pro residues" evidence="13">
    <location>
        <begin position="81"/>
        <end position="93"/>
    </location>
</feature>
<keyword evidence="6 14" id="KW-1133">Transmembrane helix</keyword>
<evidence type="ECO:0000256" key="9">
    <source>
        <dbReference type="ARBA" id="ARBA00023170"/>
    </source>
</evidence>
<reference evidence="15 16" key="1">
    <citation type="journal article" date="2021" name="Elife">
        <title>Chloroplast acquisition without the gene transfer in kleptoplastic sea slugs, Plakobranchus ocellatus.</title>
        <authorList>
            <person name="Maeda T."/>
            <person name="Takahashi S."/>
            <person name="Yoshida T."/>
            <person name="Shimamura S."/>
            <person name="Takaki Y."/>
            <person name="Nagai Y."/>
            <person name="Toyoda A."/>
            <person name="Suzuki Y."/>
            <person name="Arimoto A."/>
            <person name="Ishii H."/>
            <person name="Satoh N."/>
            <person name="Nishiyama T."/>
            <person name="Hasebe M."/>
            <person name="Maruyama T."/>
            <person name="Minagawa J."/>
            <person name="Obokata J."/>
            <person name="Shigenobu S."/>
        </authorList>
    </citation>
    <scope>NUCLEOTIDE SEQUENCE [LARGE SCALE GENOMIC DNA]</scope>
</reference>
<feature type="region of interest" description="Disordered" evidence="13">
    <location>
        <begin position="1"/>
        <end position="184"/>
    </location>
</feature>
<dbReference type="Pfam" id="PF01130">
    <property type="entry name" value="CD36"/>
    <property type="match status" value="1"/>
</dbReference>
<evidence type="ECO:0000256" key="8">
    <source>
        <dbReference type="ARBA" id="ARBA00023157"/>
    </source>
</evidence>
<dbReference type="InterPro" id="IPR002159">
    <property type="entry name" value="CD36_fam"/>
</dbReference>
<dbReference type="PRINTS" id="PR01609">
    <property type="entry name" value="CD36FAMILY"/>
</dbReference>
<keyword evidence="9 15" id="KW-0675">Receptor</keyword>
<evidence type="ECO:0000256" key="1">
    <source>
        <dbReference type="ARBA" id="ARBA00004189"/>
    </source>
</evidence>
<keyword evidence="4" id="KW-1003">Cell membrane</keyword>
<dbReference type="PANTHER" id="PTHR11923">
    <property type="entry name" value="SCAVENGER RECEPTOR CLASS B TYPE-1 SR-B1"/>
    <property type="match status" value="1"/>
</dbReference>
<evidence type="ECO:0000256" key="7">
    <source>
        <dbReference type="ARBA" id="ARBA00023136"/>
    </source>
</evidence>
<feature type="compositionally biased region" description="Basic and acidic residues" evidence="13">
    <location>
        <begin position="592"/>
        <end position="608"/>
    </location>
</feature>
<evidence type="ECO:0000256" key="4">
    <source>
        <dbReference type="ARBA" id="ARBA00022475"/>
    </source>
</evidence>
<feature type="compositionally biased region" description="Low complexity" evidence="13">
    <location>
        <begin position="114"/>
        <end position="130"/>
    </location>
</feature>
<comment type="similarity">
    <text evidence="3">Belongs to the CD36 family.</text>
</comment>
<organism evidence="15 16">
    <name type="scientific">Elysia marginata</name>
    <dbReference type="NCBI Taxonomy" id="1093978"/>
    <lineage>
        <taxon>Eukaryota</taxon>
        <taxon>Metazoa</taxon>
        <taxon>Spiralia</taxon>
        <taxon>Lophotrochozoa</taxon>
        <taxon>Mollusca</taxon>
        <taxon>Gastropoda</taxon>
        <taxon>Heterobranchia</taxon>
        <taxon>Euthyneura</taxon>
        <taxon>Panpulmonata</taxon>
        <taxon>Sacoglossa</taxon>
        <taxon>Placobranchoidea</taxon>
        <taxon>Plakobranchidae</taxon>
        <taxon>Elysia</taxon>
    </lineage>
</organism>
<evidence type="ECO:0000313" key="15">
    <source>
        <dbReference type="EMBL" id="GFR61611.1"/>
    </source>
</evidence>
<evidence type="ECO:0000256" key="2">
    <source>
        <dbReference type="ARBA" id="ARBA00004651"/>
    </source>
</evidence>
<dbReference type="GO" id="GO:0005901">
    <property type="term" value="C:caveola"/>
    <property type="evidence" value="ECO:0007669"/>
    <property type="project" value="UniProtKB-SubCell"/>
</dbReference>
<keyword evidence="7 14" id="KW-0472">Membrane</keyword>
<keyword evidence="10" id="KW-0325">Glycoprotein</keyword>
<dbReference type="AlphaFoldDB" id="A0AAV4EMZ2"/>
<keyword evidence="5 14" id="KW-0812">Transmembrane</keyword>
<evidence type="ECO:0000313" key="16">
    <source>
        <dbReference type="Proteomes" id="UP000762676"/>
    </source>
</evidence>
<evidence type="ECO:0000256" key="12">
    <source>
        <dbReference type="ARBA" id="ARBA00042244"/>
    </source>
</evidence>
<gene>
    <name evidence="15" type="ORF">ElyMa_005436700</name>
</gene>
<evidence type="ECO:0000256" key="10">
    <source>
        <dbReference type="ARBA" id="ARBA00023180"/>
    </source>
</evidence>
<dbReference type="PANTHER" id="PTHR11923:SF110">
    <property type="entry name" value="SCAVENGER RECEPTOR CLASS B MEMBER 1"/>
    <property type="match status" value="1"/>
</dbReference>
<accession>A0AAV4EMZ2</accession>
<feature type="transmembrane region" description="Helical" evidence="14">
    <location>
        <begin position="740"/>
        <end position="766"/>
    </location>
</feature>
<comment type="caution">
    <text evidence="15">The sequence shown here is derived from an EMBL/GenBank/DDBJ whole genome shotgun (WGS) entry which is preliminary data.</text>
</comment>
<evidence type="ECO:0000256" key="3">
    <source>
        <dbReference type="ARBA" id="ARBA00010532"/>
    </source>
</evidence>
<feature type="compositionally biased region" description="Basic and acidic residues" evidence="13">
    <location>
        <begin position="21"/>
        <end position="38"/>
    </location>
</feature>
<proteinExistence type="inferred from homology"/>